<name>A0AC61Y7F2_9FLAO</name>
<sequence>MEVIILILTGILGSLTTYVLHNYLGQSDVRASALPSLIVALFFFIFPEITSSFLQHKIPIIFIGASFVGMVSNKVLHHWLYIILAGAIFSIIYINLGSFFKGFGGSLGNVACISVITTLGLATLKKHKGIKKRKK</sequence>
<gene>
    <name evidence="1" type="ORF">FVB9532_01603</name>
</gene>
<comment type="caution">
    <text evidence="1">The sequence shown here is derived from an EMBL/GenBank/DDBJ whole genome shotgun (WGS) entry which is preliminary data.</text>
</comment>
<organism evidence="1 2">
    <name type="scientific">Mesonia oceanica</name>
    <dbReference type="NCBI Taxonomy" id="2687242"/>
    <lineage>
        <taxon>Bacteria</taxon>
        <taxon>Pseudomonadati</taxon>
        <taxon>Bacteroidota</taxon>
        <taxon>Flavobacteriia</taxon>
        <taxon>Flavobacteriales</taxon>
        <taxon>Flavobacteriaceae</taxon>
        <taxon>Mesonia</taxon>
    </lineage>
</organism>
<keyword evidence="2" id="KW-1185">Reference proteome</keyword>
<reference evidence="1" key="1">
    <citation type="submission" date="2019-09" db="EMBL/GenBank/DDBJ databases">
        <authorList>
            <person name="Rodrigo-Torres L."/>
            <person name="Arahal R. D."/>
            <person name="Lucena T."/>
        </authorList>
    </citation>
    <scope>NUCLEOTIDE SEQUENCE</scope>
    <source>
        <strain evidence="1">ISS653</strain>
    </source>
</reference>
<evidence type="ECO:0000313" key="2">
    <source>
        <dbReference type="Proteomes" id="UP000356253"/>
    </source>
</evidence>
<protein>
    <submittedName>
        <fullName evidence="1">Uncharacterized protein</fullName>
    </submittedName>
</protein>
<accession>A0AC61Y7F2</accession>
<dbReference type="EMBL" id="CABVMM010000005">
    <property type="protein sequence ID" value="VVV00333.1"/>
    <property type="molecule type" value="Genomic_DNA"/>
</dbReference>
<dbReference type="Proteomes" id="UP000356253">
    <property type="component" value="Unassembled WGS sequence"/>
</dbReference>
<proteinExistence type="predicted"/>
<evidence type="ECO:0000313" key="1">
    <source>
        <dbReference type="EMBL" id="VVV00333.1"/>
    </source>
</evidence>